<gene>
    <name evidence="7" type="ORF">CBER1_06127</name>
</gene>
<evidence type="ECO:0000256" key="3">
    <source>
        <dbReference type="ARBA" id="ARBA00022989"/>
    </source>
</evidence>
<evidence type="ECO:0000256" key="4">
    <source>
        <dbReference type="ARBA" id="ARBA00023136"/>
    </source>
</evidence>
<evidence type="ECO:0000313" key="8">
    <source>
        <dbReference type="Proteomes" id="UP000237631"/>
    </source>
</evidence>
<dbReference type="PANTHER" id="PTHR11863">
    <property type="entry name" value="STEROL DESATURASE"/>
    <property type="match status" value="1"/>
</dbReference>
<dbReference type="Pfam" id="PF04116">
    <property type="entry name" value="FA_hydroxylase"/>
    <property type="match status" value="1"/>
</dbReference>
<evidence type="ECO:0000313" key="7">
    <source>
        <dbReference type="EMBL" id="PPJ54302.1"/>
    </source>
</evidence>
<comment type="subcellular location">
    <subcellularLocation>
        <location evidence="1">Membrane</location>
    </subcellularLocation>
</comment>
<sequence>MIANGTHPKIPVGSPVPPLIHGISDQYLIILLPIVIHWAASAIFEACDRFNWLSRYRIHTSAEELTKNKVTRLDCFVSTIKCQVMQSCLGIVLTWSSEPDLMEDVEAGVSTWACRARVALMTLKQGMAVVGPSLGTVDCTLPLPSSATGIANDTSITIDVLAGKALYWYLMPLLKIIIALIVADGWMYTIHRMEHTNKWMYKENFHYQHHRLYVPYAWGGSYNHIFDSIIVDGLAYSLGCWAVALPTRSTLLLFGYSTLKNVSDHCGYVFPWDPIRAITGTDASFHDVHHQSWGLKTNFGAHLAIWDWLMGTHFDDAAEIARHRARSRLNAEKMLLRSDTKREAEKGRSVNASKLD</sequence>
<name>A0A2S6C3I6_9PEZI</name>
<evidence type="ECO:0000256" key="1">
    <source>
        <dbReference type="ARBA" id="ARBA00004370"/>
    </source>
</evidence>
<dbReference type="STRING" id="357750.A0A2S6C3I6"/>
<protein>
    <recommendedName>
        <fullName evidence="6">Fatty acid hydroxylase domain-containing protein</fullName>
    </recommendedName>
</protein>
<dbReference type="EMBL" id="PNEN01000567">
    <property type="protein sequence ID" value="PPJ54302.1"/>
    <property type="molecule type" value="Genomic_DNA"/>
</dbReference>
<keyword evidence="4 5" id="KW-0472">Membrane</keyword>
<keyword evidence="2 5" id="KW-0812">Transmembrane</keyword>
<keyword evidence="3 5" id="KW-1133">Transmembrane helix</keyword>
<organism evidence="7 8">
    <name type="scientific">Cercospora berteroae</name>
    <dbReference type="NCBI Taxonomy" id="357750"/>
    <lineage>
        <taxon>Eukaryota</taxon>
        <taxon>Fungi</taxon>
        <taxon>Dikarya</taxon>
        <taxon>Ascomycota</taxon>
        <taxon>Pezizomycotina</taxon>
        <taxon>Dothideomycetes</taxon>
        <taxon>Dothideomycetidae</taxon>
        <taxon>Mycosphaerellales</taxon>
        <taxon>Mycosphaerellaceae</taxon>
        <taxon>Cercospora</taxon>
    </lineage>
</organism>
<dbReference type="OrthoDB" id="3629789at2759"/>
<dbReference type="AlphaFoldDB" id="A0A2S6C3I6"/>
<proteinExistence type="predicted"/>
<keyword evidence="8" id="KW-1185">Reference proteome</keyword>
<accession>A0A2S6C3I6</accession>
<dbReference type="GO" id="GO:0016020">
    <property type="term" value="C:membrane"/>
    <property type="evidence" value="ECO:0007669"/>
    <property type="project" value="UniProtKB-SubCell"/>
</dbReference>
<dbReference type="GO" id="GO:0005506">
    <property type="term" value="F:iron ion binding"/>
    <property type="evidence" value="ECO:0007669"/>
    <property type="project" value="InterPro"/>
</dbReference>
<evidence type="ECO:0000259" key="6">
    <source>
        <dbReference type="Pfam" id="PF04116"/>
    </source>
</evidence>
<comment type="caution">
    <text evidence="7">The sequence shown here is derived from an EMBL/GenBank/DDBJ whole genome shotgun (WGS) entry which is preliminary data.</text>
</comment>
<dbReference type="InterPro" id="IPR050307">
    <property type="entry name" value="Sterol_Desaturase_Related"/>
</dbReference>
<evidence type="ECO:0000256" key="5">
    <source>
        <dbReference type="SAM" id="Phobius"/>
    </source>
</evidence>
<feature type="transmembrane region" description="Helical" evidence="5">
    <location>
        <begin position="166"/>
        <end position="188"/>
    </location>
</feature>
<evidence type="ECO:0000256" key="2">
    <source>
        <dbReference type="ARBA" id="ARBA00022692"/>
    </source>
</evidence>
<feature type="domain" description="Fatty acid hydroxylase" evidence="6">
    <location>
        <begin position="177"/>
        <end position="312"/>
    </location>
</feature>
<dbReference type="InterPro" id="IPR006694">
    <property type="entry name" value="Fatty_acid_hydroxylase"/>
</dbReference>
<reference evidence="8" key="1">
    <citation type="journal article" date="2017" name="bioRxiv">
        <title>Conservation of a gene cluster reveals novel cercosporin biosynthetic mechanisms and extends production to the genus Colletotrichum.</title>
        <authorList>
            <person name="de Jonge R."/>
            <person name="Ebert M.K."/>
            <person name="Huitt-Roehl C.R."/>
            <person name="Pal P."/>
            <person name="Suttle J.C."/>
            <person name="Spanner R.E."/>
            <person name="Neubauer J.D."/>
            <person name="Jurick W.M.II."/>
            <person name="Stott K.A."/>
            <person name="Secor G.A."/>
            <person name="Thomma B.P.H.J."/>
            <person name="Van de Peer Y."/>
            <person name="Townsend C.A."/>
            <person name="Bolton M.D."/>
        </authorList>
    </citation>
    <scope>NUCLEOTIDE SEQUENCE [LARGE SCALE GENOMIC DNA]</scope>
    <source>
        <strain evidence="8">CBS538.71</strain>
    </source>
</reference>
<dbReference type="GO" id="GO:0016491">
    <property type="term" value="F:oxidoreductase activity"/>
    <property type="evidence" value="ECO:0007669"/>
    <property type="project" value="InterPro"/>
</dbReference>
<dbReference type="GO" id="GO:0008610">
    <property type="term" value="P:lipid biosynthetic process"/>
    <property type="evidence" value="ECO:0007669"/>
    <property type="project" value="InterPro"/>
</dbReference>
<dbReference type="Proteomes" id="UP000237631">
    <property type="component" value="Unassembled WGS sequence"/>
</dbReference>